<proteinExistence type="predicted"/>
<protein>
    <submittedName>
        <fullName evidence="1">Uncharacterized protein</fullName>
    </submittedName>
</protein>
<evidence type="ECO:0000313" key="1">
    <source>
        <dbReference type="EMBL" id="SVA57710.1"/>
    </source>
</evidence>
<feature type="non-terminal residue" evidence="1">
    <location>
        <position position="1"/>
    </location>
</feature>
<sequence>FQKSGQAYGIPMAITKYGSYIQKMVLLLN</sequence>
<dbReference type="EMBL" id="UINC01013339">
    <property type="protein sequence ID" value="SVA57710.1"/>
    <property type="molecule type" value="Genomic_DNA"/>
</dbReference>
<gene>
    <name evidence="1" type="ORF">METZ01_LOCUS110564</name>
</gene>
<feature type="non-terminal residue" evidence="1">
    <location>
        <position position="29"/>
    </location>
</feature>
<organism evidence="1">
    <name type="scientific">marine metagenome</name>
    <dbReference type="NCBI Taxonomy" id="408172"/>
    <lineage>
        <taxon>unclassified sequences</taxon>
        <taxon>metagenomes</taxon>
        <taxon>ecological metagenomes</taxon>
    </lineage>
</organism>
<dbReference type="AlphaFoldDB" id="A0A381WZ28"/>
<reference evidence="1" key="1">
    <citation type="submission" date="2018-05" db="EMBL/GenBank/DDBJ databases">
        <authorList>
            <person name="Lanie J.A."/>
            <person name="Ng W.-L."/>
            <person name="Kazmierczak K.M."/>
            <person name="Andrzejewski T.M."/>
            <person name="Davidsen T.M."/>
            <person name="Wayne K.J."/>
            <person name="Tettelin H."/>
            <person name="Glass J.I."/>
            <person name="Rusch D."/>
            <person name="Podicherti R."/>
            <person name="Tsui H.-C.T."/>
            <person name="Winkler M.E."/>
        </authorList>
    </citation>
    <scope>NUCLEOTIDE SEQUENCE</scope>
</reference>
<name>A0A381WZ28_9ZZZZ</name>
<accession>A0A381WZ28</accession>